<protein>
    <submittedName>
        <fullName evidence="1">Uncharacterized protein</fullName>
    </submittedName>
</protein>
<dbReference type="AlphaFoldDB" id="A0A833QIL7"/>
<gene>
    <name evidence="1" type="ORF">FCM35_KLT14945</name>
</gene>
<keyword evidence="2" id="KW-1185">Reference proteome</keyword>
<comment type="caution">
    <text evidence="1">The sequence shown here is derived from an EMBL/GenBank/DDBJ whole genome shotgun (WGS) entry which is preliminary data.</text>
</comment>
<accession>A0A833QIL7</accession>
<evidence type="ECO:0000313" key="1">
    <source>
        <dbReference type="EMBL" id="KAF3320811.1"/>
    </source>
</evidence>
<proteinExistence type="predicted"/>
<dbReference type="EMBL" id="SWLB01000028">
    <property type="protein sequence ID" value="KAF3320811.1"/>
    <property type="molecule type" value="Genomic_DNA"/>
</dbReference>
<sequence>MKKKLFQMGIDPVTHRPRVDLFSAMPQLIALAGLNDIMGTQLDQLAKLQSFNSYLNIQPFTANSMNNPLNNPIDLWSNSIRSLASNFSLVDVGNTEQPNENKICENVVSASLVNSHNLMNSSASNGDACSSASYEKSVVSSSIWPDNFSEQNFLSNYASLQ</sequence>
<organism evidence="1 2">
    <name type="scientific">Carex littledalei</name>
    <dbReference type="NCBI Taxonomy" id="544730"/>
    <lineage>
        <taxon>Eukaryota</taxon>
        <taxon>Viridiplantae</taxon>
        <taxon>Streptophyta</taxon>
        <taxon>Embryophyta</taxon>
        <taxon>Tracheophyta</taxon>
        <taxon>Spermatophyta</taxon>
        <taxon>Magnoliopsida</taxon>
        <taxon>Liliopsida</taxon>
        <taxon>Poales</taxon>
        <taxon>Cyperaceae</taxon>
        <taxon>Cyperoideae</taxon>
        <taxon>Cariceae</taxon>
        <taxon>Carex</taxon>
        <taxon>Carex subgen. Euthyceras</taxon>
    </lineage>
</organism>
<dbReference type="Proteomes" id="UP000623129">
    <property type="component" value="Unassembled WGS sequence"/>
</dbReference>
<name>A0A833QIL7_9POAL</name>
<evidence type="ECO:0000313" key="2">
    <source>
        <dbReference type="Proteomes" id="UP000623129"/>
    </source>
</evidence>
<dbReference type="OrthoDB" id="2143914at2759"/>
<reference evidence="1" key="1">
    <citation type="submission" date="2020-01" db="EMBL/GenBank/DDBJ databases">
        <title>Genome sequence of Kobresia littledalei, the first chromosome-level genome in the family Cyperaceae.</title>
        <authorList>
            <person name="Qu G."/>
        </authorList>
    </citation>
    <scope>NUCLEOTIDE SEQUENCE</scope>
    <source>
        <strain evidence="1">C.B.Clarke</strain>
        <tissue evidence="1">Leaf</tissue>
    </source>
</reference>